<dbReference type="eggNOG" id="ENOG50327KU">
    <property type="taxonomic scope" value="Bacteria"/>
</dbReference>
<keyword evidence="2" id="KW-1185">Reference proteome</keyword>
<comment type="caution">
    <text evidence="1">The sequence shown here is derived from an EMBL/GenBank/DDBJ whole genome shotgun (WGS) entry which is preliminary data.</text>
</comment>
<evidence type="ECO:0000313" key="1">
    <source>
        <dbReference type="EMBL" id="EET86888.1"/>
    </source>
</evidence>
<gene>
    <name evidence="1" type="ORF">CcarbDRAFT_2687</name>
</gene>
<name>C6PV70_9CLOT</name>
<accession>C6PV70</accession>
<dbReference type="KEGG" id="cck:Ccar_24330"/>
<sequence>MDKNLKDTISAAKNLQKEGLIYLNDSIDLEVEPNYQILAMIIHNLNDMIDREKYELVKNDEKKLIHELALLNFNENDLICDDDVEIMENMTREYIDILDPILYEDVCVFFPKAGKLAEIYGKASTQIEEGKFKNIIF</sequence>
<proteinExistence type="predicted"/>
<dbReference type="EMBL" id="ACVI01000042">
    <property type="protein sequence ID" value="EET86888.1"/>
    <property type="molecule type" value="Genomic_DNA"/>
</dbReference>
<dbReference type="PATRIC" id="fig|536227.13.peg.5029"/>
<organism evidence="1 2">
    <name type="scientific">Clostridium carboxidivorans P7</name>
    <dbReference type="NCBI Taxonomy" id="536227"/>
    <lineage>
        <taxon>Bacteria</taxon>
        <taxon>Bacillati</taxon>
        <taxon>Bacillota</taxon>
        <taxon>Clostridia</taxon>
        <taxon>Eubacteriales</taxon>
        <taxon>Clostridiaceae</taxon>
        <taxon>Clostridium</taxon>
    </lineage>
</organism>
<dbReference type="RefSeq" id="WP_007061572.1">
    <property type="nucleotide sequence ID" value="NZ_ACVI01000042.1"/>
</dbReference>
<evidence type="ECO:0000313" key="2">
    <source>
        <dbReference type="Proteomes" id="UP000004198"/>
    </source>
</evidence>
<reference evidence="1 2" key="1">
    <citation type="submission" date="2009-06" db="EMBL/GenBank/DDBJ databases">
        <title>The draft genome of Clostridium carboxidivorans P7.</title>
        <authorList>
            <consortium name="US DOE Joint Genome Institute (JGI-PGF)"/>
            <person name="Lucas S."/>
            <person name="Copeland A."/>
            <person name="Lapidus A."/>
            <person name="Glavina del Rio T."/>
            <person name="Tice H."/>
            <person name="Bruce D."/>
            <person name="Goodwin L."/>
            <person name="Pitluck S."/>
            <person name="Larimer F."/>
            <person name="Land M.L."/>
            <person name="Hauser L."/>
            <person name="Hemme C.L."/>
        </authorList>
    </citation>
    <scope>NUCLEOTIDE SEQUENCE [LARGE SCALE GENOMIC DNA]</scope>
    <source>
        <strain evidence="1 2">P7</strain>
    </source>
</reference>
<dbReference type="Proteomes" id="UP000004198">
    <property type="component" value="Unassembled WGS sequence"/>
</dbReference>
<dbReference type="OrthoDB" id="1918297at2"/>
<protein>
    <submittedName>
        <fullName evidence="1">Uncharacterized protein</fullName>
    </submittedName>
</protein>
<dbReference type="AlphaFoldDB" id="C6PV70"/>